<dbReference type="PANTHER" id="PTHR11138:SF5">
    <property type="entry name" value="METHIONYL-TRNA FORMYLTRANSFERASE, MITOCHONDRIAL"/>
    <property type="match status" value="1"/>
</dbReference>
<dbReference type="AlphaFoldDB" id="A0A212JU50"/>
<protein>
    <recommendedName>
        <fullName evidence="2 5">Methionyl-tRNA formyltransferase</fullName>
        <ecNumber evidence="2 5">2.1.2.9</ecNumber>
    </recommendedName>
</protein>
<reference evidence="8" key="1">
    <citation type="submission" date="2016-04" db="EMBL/GenBank/DDBJ databases">
        <authorList>
            <person name="Evans L.H."/>
            <person name="Alamgir A."/>
            <person name="Owens N."/>
            <person name="Weber N.D."/>
            <person name="Virtaneva K."/>
            <person name="Barbian K."/>
            <person name="Babar A."/>
            <person name="Rosenke K."/>
        </authorList>
    </citation>
    <scope>NUCLEOTIDE SEQUENCE</scope>
    <source>
        <strain evidence="8">92-2</strain>
    </source>
</reference>
<dbReference type="SUPFAM" id="SSF53328">
    <property type="entry name" value="Formyltransferase"/>
    <property type="match status" value="1"/>
</dbReference>
<sequence length="337" mass="35591">MAQTKKCRIVFMGTPEFAAASLKRLAAWPRGEIVAVYTQPDRPAGRGHKLAESPVKKLALQLGLPVMQPASLKGAEAQAELAAFKPDLLAVAAYGLILPDAVLAMPTLDTINVHASLLPGLRGAAPIQRAVMEGWHPDARAGISIMRIVRKLDAGPVFATDGLPIGEHTAGSLHDALAGIGAELLVRVFDDILDGKAQAVDQDDALATYAPKISKEDGFIDWSLPVVQVHARVRGVTPWPGARAVLETVDSDGKQRDPLSLILAPGRVGQSAQGHVPGTLRIDAEGLSIACADCWYVLSTVKPQGKKEMSVRDLLNGVLRGLPRGVCGLARAPEPGE</sequence>
<evidence type="ECO:0000256" key="5">
    <source>
        <dbReference type="HAMAP-Rule" id="MF_00182"/>
    </source>
</evidence>
<proteinExistence type="inferred from homology"/>
<dbReference type="InterPro" id="IPR041711">
    <property type="entry name" value="Met-tRNA-FMT_N"/>
</dbReference>
<dbReference type="RefSeq" id="WP_227118189.1">
    <property type="nucleotide sequence ID" value="NZ_CAKSVL010000004.1"/>
</dbReference>
<evidence type="ECO:0000256" key="2">
    <source>
        <dbReference type="ARBA" id="ARBA00012261"/>
    </source>
</evidence>
<dbReference type="SUPFAM" id="SSF50486">
    <property type="entry name" value="FMT C-terminal domain-like"/>
    <property type="match status" value="1"/>
</dbReference>
<name>A0A212JU50_9BACT</name>
<dbReference type="InterPro" id="IPR002376">
    <property type="entry name" value="Formyl_transf_N"/>
</dbReference>
<keyword evidence="4 5" id="KW-0648">Protein biosynthesis</keyword>
<evidence type="ECO:0000313" key="8">
    <source>
        <dbReference type="EMBL" id="SBW02878.1"/>
    </source>
</evidence>
<feature type="domain" description="Formyl transferase C-terminal" evidence="7">
    <location>
        <begin position="212"/>
        <end position="317"/>
    </location>
</feature>
<dbReference type="InterPro" id="IPR044135">
    <property type="entry name" value="Met-tRNA-FMT_C"/>
</dbReference>
<dbReference type="InterPro" id="IPR011034">
    <property type="entry name" value="Formyl_transferase-like_C_sf"/>
</dbReference>
<comment type="catalytic activity">
    <reaction evidence="5">
        <text>L-methionyl-tRNA(fMet) + (6R)-10-formyltetrahydrofolate = N-formyl-L-methionyl-tRNA(fMet) + (6S)-5,6,7,8-tetrahydrofolate + H(+)</text>
        <dbReference type="Rhea" id="RHEA:24380"/>
        <dbReference type="Rhea" id="RHEA-COMP:9952"/>
        <dbReference type="Rhea" id="RHEA-COMP:9953"/>
        <dbReference type="ChEBI" id="CHEBI:15378"/>
        <dbReference type="ChEBI" id="CHEBI:57453"/>
        <dbReference type="ChEBI" id="CHEBI:78530"/>
        <dbReference type="ChEBI" id="CHEBI:78844"/>
        <dbReference type="ChEBI" id="CHEBI:195366"/>
        <dbReference type="EC" id="2.1.2.9"/>
    </reaction>
</comment>
<evidence type="ECO:0000259" key="7">
    <source>
        <dbReference type="Pfam" id="PF02911"/>
    </source>
</evidence>
<feature type="binding site" evidence="5">
    <location>
        <begin position="116"/>
        <end position="119"/>
    </location>
    <ligand>
        <name>(6S)-5,6,7,8-tetrahydrofolate</name>
        <dbReference type="ChEBI" id="CHEBI:57453"/>
    </ligand>
</feature>
<evidence type="ECO:0000256" key="4">
    <source>
        <dbReference type="ARBA" id="ARBA00022917"/>
    </source>
</evidence>
<dbReference type="CDD" id="cd08646">
    <property type="entry name" value="FMT_core_Met-tRNA-FMT_N"/>
    <property type="match status" value="1"/>
</dbReference>
<comment type="similarity">
    <text evidence="1 5">Belongs to the Fmt family.</text>
</comment>
<dbReference type="CDD" id="cd08704">
    <property type="entry name" value="Met_tRNA_FMT_C"/>
    <property type="match status" value="1"/>
</dbReference>
<dbReference type="Gene3D" id="3.40.50.12230">
    <property type="match status" value="1"/>
</dbReference>
<dbReference type="InterPro" id="IPR005794">
    <property type="entry name" value="Fmt"/>
</dbReference>
<dbReference type="Pfam" id="PF00551">
    <property type="entry name" value="Formyl_trans_N"/>
    <property type="match status" value="1"/>
</dbReference>
<dbReference type="Pfam" id="PF02911">
    <property type="entry name" value="Formyl_trans_C"/>
    <property type="match status" value="1"/>
</dbReference>
<dbReference type="GO" id="GO:0005829">
    <property type="term" value="C:cytosol"/>
    <property type="evidence" value="ECO:0007669"/>
    <property type="project" value="TreeGrafter"/>
</dbReference>
<evidence type="ECO:0000256" key="1">
    <source>
        <dbReference type="ARBA" id="ARBA00010699"/>
    </source>
</evidence>
<feature type="domain" description="Formyl transferase N-terminal" evidence="6">
    <location>
        <begin position="8"/>
        <end position="188"/>
    </location>
</feature>
<dbReference type="HAMAP" id="MF_00182">
    <property type="entry name" value="Formyl_trans"/>
    <property type="match status" value="1"/>
</dbReference>
<accession>A0A212JU50</accession>
<comment type="function">
    <text evidence="5">Attaches a formyl group to the free amino group of methionyl-tRNA(fMet). The formyl group appears to play a dual role in the initiator identity of N-formylmethionyl-tRNA by promoting its recognition by IF2 and preventing the misappropriation of this tRNA by the elongation apparatus.</text>
</comment>
<evidence type="ECO:0000256" key="3">
    <source>
        <dbReference type="ARBA" id="ARBA00022679"/>
    </source>
</evidence>
<dbReference type="EC" id="2.1.2.9" evidence="2 5"/>
<dbReference type="EMBL" id="FLUP01000001">
    <property type="protein sequence ID" value="SBW02878.1"/>
    <property type="molecule type" value="Genomic_DNA"/>
</dbReference>
<keyword evidence="3 5" id="KW-0808">Transferase</keyword>
<dbReference type="GO" id="GO:0004479">
    <property type="term" value="F:methionyl-tRNA formyltransferase activity"/>
    <property type="evidence" value="ECO:0007669"/>
    <property type="project" value="UniProtKB-UniRule"/>
</dbReference>
<organism evidence="8">
    <name type="scientific">uncultured Desulfovibrio sp</name>
    <dbReference type="NCBI Taxonomy" id="167968"/>
    <lineage>
        <taxon>Bacteria</taxon>
        <taxon>Pseudomonadati</taxon>
        <taxon>Thermodesulfobacteriota</taxon>
        <taxon>Desulfovibrionia</taxon>
        <taxon>Desulfovibrionales</taxon>
        <taxon>Desulfovibrionaceae</taxon>
        <taxon>Desulfovibrio</taxon>
        <taxon>environmental samples</taxon>
    </lineage>
</organism>
<evidence type="ECO:0000259" key="6">
    <source>
        <dbReference type="Pfam" id="PF00551"/>
    </source>
</evidence>
<dbReference type="PANTHER" id="PTHR11138">
    <property type="entry name" value="METHIONYL-TRNA FORMYLTRANSFERASE"/>
    <property type="match status" value="1"/>
</dbReference>
<dbReference type="NCBIfam" id="TIGR00460">
    <property type="entry name" value="fmt"/>
    <property type="match status" value="1"/>
</dbReference>
<dbReference type="InterPro" id="IPR036477">
    <property type="entry name" value="Formyl_transf_N_sf"/>
</dbReference>
<dbReference type="InterPro" id="IPR005793">
    <property type="entry name" value="Formyl_trans_C"/>
</dbReference>
<gene>
    <name evidence="5 8" type="primary">fmt</name>
    <name evidence="8" type="ORF">KM92DES2_11720</name>
</gene>